<dbReference type="Proteomes" id="UP000037035">
    <property type="component" value="Unassembled WGS sequence"/>
</dbReference>
<dbReference type="VEuPathDB" id="FungiDB:VP01_3770g4"/>
<evidence type="ECO:0000313" key="2">
    <source>
        <dbReference type="Proteomes" id="UP000037035"/>
    </source>
</evidence>
<sequence length="64" mass="7308">MDNYTHWIQRVYNFLDIFKFKAAFTSDTGTLTNKDKDFITAVLVAKLEFNVQANVVDSTNENSG</sequence>
<proteinExistence type="predicted"/>
<comment type="caution">
    <text evidence="1">The sequence shown here is derived from an EMBL/GenBank/DDBJ whole genome shotgun (WGS) entry which is preliminary data.</text>
</comment>
<evidence type="ECO:0000313" key="1">
    <source>
        <dbReference type="EMBL" id="KNZ51899.1"/>
    </source>
</evidence>
<dbReference type="EMBL" id="LAVV01008802">
    <property type="protein sequence ID" value="KNZ51899.1"/>
    <property type="molecule type" value="Genomic_DNA"/>
</dbReference>
<reference evidence="1 2" key="1">
    <citation type="submission" date="2015-08" db="EMBL/GenBank/DDBJ databases">
        <title>Next Generation Sequencing and Analysis of the Genome of Puccinia sorghi L Schw, the Causal Agent of Maize Common Rust.</title>
        <authorList>
            <person name="Rochi L."/>
            <person name="Burguener G."/>
            <person name="Darino M."/>
            <person name="Turjanski A."/>
            <person name="Kreff E."/>
            <person name="Dieguez M.J."/>
            <person name="Sacco F."/>
        </authorList>
    </citation>
    <scope>NUCLEOTIDE SEQUENCE [LARGE SCALE GENOMIC DNA]</scope>
    <source>
        <strain evidence="1 2">RO10H11247</strain>
    </source>
</reference>
<protein>
    <submittedName>
        <fullName evidence="1">Uncharacterized protein</fullName>
    </submittedName>
</protein>
<gene>
    <name evidence="1" type="ORF">VP01_3770g4</name>
</gene>
<dbReference type="AlphaFoldDB" id="A0A0L6UTU7"/>
<name>A0A0L6UTU7_9BASI</name>
<organism evidence="1 2">
    <name type="scientific">Puccinia sorghi</name>
    <dbReference type="NCBI Taxonomy" id="27349"/>
    <lineage>
        <taxon>Eukaryota</taxon>
        <taxon>Fungi</taxon>
        <taxon>Dikarya</taxon>
        <taxon>Basidiomycota</taxon>
        <taxon>Pucciniomycotina</taxon>
        <taxon>Pucciniomycetes</taxon>
        <taxon>Pucciniales</taxon>
        <taxon>Pucciniaceae</taxon>
        <taxon>Puccinia</taxon>
    </lineage>
</organism>
<keyword evidence="2" id="KW-1185">Reference proteome</keyword>
<accession>A0A0L6UTU7</accession>